<feature type="compositionally biased region" description="Polar residues" evidence="1">
    <location>
        <begin position="256"/>
        <end position="270"/>
    </location>
</feature>
<evidence type="ECO:0000313" key="3">
    <source>
        <dbReference type="EMBL" id="ETR65957.1"/>
    </source>
</evidence>
<dbReference type="EMBL" id="ATBP01002349">
    <property type="protein sequence ID" value="ETR65957.1"/>
    <property type="molecule type" value="Genomic_DNA"/>
</dbReference>
<reference evidence="4" key="1">
    <citation type="submission" date="2012-11" db="EMBL/GenBank/DDBJ databases">
        <authorList>
            <person name="Lucero-Rivera Y.E."/>
            <person name="Tovar-Ramirez D."/>
        </authorList>
    </citation>
    <scope>NUCLEOTIDE SEQUENCE [LARGE SCALE GENOMIC DNA]</scope>
    <source>
        <strain evidence="4">Araruama</strain>
    </source>
</reference>
<organism evidence="3 4">
    <name type="scientific">Candidatus Magnetoglobus multicellularis str. Araruama</name>
    <dbReference type="NCBI Taxonomy" id="890399"/>
    <lineage>
        <taxon>Bacteria</taxon>
        <taxon>Pseudomonadati</taxon>
        <taxon>Thermodesulfobacteriota</taxon>
        <taxon>Desulfobacteria</taxon>
        <taxon>Desulfobacterales</taxon>
        <taxon>Desulfobacteraceae</taxon>
        <taxon>Candidatus Magnetoglobus</taxon>
    </lineage>
</organism>
<gene>
    <name evidence="3" type="ORF">OMM_13457</name>
</gene>
<accession>A0A1V1NTQ0</accession>
<dbReference type="InterPro" id="IPR013783">
    <property type="entry name" value="Ig-like_fold"/>
</dbReference>
<dbReference type="Gene3D" id="2.60.40.10">
    <property type="entry name" value="Immunoglobulins"/>
    <property type="match status" value="1"/>
</dbReference>
<dbReference type="Pfam" id="PF07705">
    <property type="entry name" value="CARDB"/>
    <property type="match status" value="1"/>
</dbReference>
<proteinExistence type="predicted"/>
<evidence type="ECO:0000256" key="1">
    <source>
        <dbReference type="SAM" id="MobiDB-lite"/>
    </source>
</evidence>
<protein>
    <recommendedName>
        <fullName evidence="2">CARDB domain-containing protein</fullName>
    </recommendedName>
</protein>
<evidence type="ECO:0000259" key="2">
    <source>
        <dbReference type="Pfam" id="PF07705"/>
    </source>
</evidence>
<dbReference type="Proteomes" id="UP000189670">
    <property type="component" value="Unassembled WGS sequence"/>
</dbReference>
<sequence>MINAFLNVKAYGEQVVFEKVITVLDASHKNNQGDNQKIDFAEEKETDILEATDSLDFSEGITESIEEMLQTSENEYSTETIQISDEDTLITEAQEIVDFQSLGESLTSVVEFFSIEPSDSENEFTQESPDESNIEIQPTGYPNLKPFKPRDWSSAVVISNSSGSFRDSSTIYSDQNIYVDYSVINSGSSSVNSICYVYLYVDNILKSKGKLVNGLPLKVNWYAMWHDINIGRLSGGNHTFKLVADATSVIRESNESDNQYSRSKSITSRGKPNLTPFRPDGW</sequence>
<feature type="domain" description="CARDB" evidence="2">
    <location>
        <begin position="169"/>
        <end position="261"/>
    </location>
</feature>
<dbReference type="InterPro" id="IPR011635">
    <property type="entry name" value="CARDB"/>
</dbReference>
<feature type="region of interest" description="Disordered" evidence="1">
    <location>
        <begin position="254"/>
        <end position="282"/>
    </location>
</feature>
<evidence type="ECO:0000313" key="4">
    <source>
        <dbReference type="Proteomes" id="UP000189670"/>
    </source>
</evidence>
<comment type="caution">
    <text evidence="3">The sequence shown here is derived from an EMBL/GenBank/DDBJ whole genome shotgun (WGS) entry which is preliminary data.</text>
</comment>
<feature type="non-terminal residue" evidence="3">
    <location>
        <position position="282"/>
    </location>
</feature>
<dbReference type="AlphaFoldDB" id="A0A1V1NTQ0"/>
<name>A0A1V1NTQ0_9BACT</name>